<feature type="compositionally biased region" description="Basic and acidic residues" evidence="1">
    <location>
        <begin position="112"/>
        <end position="121"/>
    </location>
</feature>
<accession>A0A8X6MRG7</accession>
<comment type="caution">
    <text evidence="2">The sequence shown here is derived from an EMBL/GenBank/DDBJ whole genome shotgun (WGS) entry which is preliminary data.</text>
</comment>
<reference evidence="2" key="1">
    <citation type="submission" date="2020-08" db="EMBL/GenBank/DDBJ databases">
        <title>Multicomponent nature underlies the extraordinary mechanical properties of spider dragline silk.</title>
        <authorList>
            <person name="Kono N."/>
            <person name="Nakamura H."/>
            <person name="Mori M."/>
            <person name="Yoshida Y."/>
            <person name="Ohtoshi R."/>
            <person name="Malay A.D."/>
            <person name="Moran D.A.P."/>
            <person name="Tomita M."/>
            <person name="Numata K."/>
            <person name="Arakawa K."/>
        </authorList>
    </citation>
    <scope>NUCLEOTIDE SEQUENCE</scope>
</reference>
<evidence type="ECO:0000313" key="2">
    <source>
        <dbReference type="EMBL" id="GFS74026.1"/>
    </source>
</evidence>
<dbReference type="OrthoDB" id="8122270at2759"/>
<feature type="region of interest" description="Disordered" evidence="1">
    <location>
        <begin position="112"/>
        <end position="138"/>
    </location>
</feature>
<proteinExistence type="predicted"/>
<dbReference type="AlphaFoldDB" id="A0A8X6MRG7"/>
<dbReference type="Gene3D" id="3.30.160.20">
    <property type="match status" value="1"/>
</dbReference>
<sequence>MHKILPGQRTRGEKTLKSVEIQAVNIPLWGLSPLGCMRVTPAAVKSSSPGFNNVLDSKLKKKKGWIPVTKLGKLLKNGRIKSLEEIRKYSFPIAEREIIELFKRTLESDGVKMRPTQERTRATHRTRFKDNKSQNWRS</sequence>
<organism evidence="2 3">
    <name type="scientific">Nephila pilipes</name>
    <name type="common">Giant wood spider</name>
    <name type="synonym">Nephila maculata</name>
    <dbReference type="NCBI Taxonomy" id="299642"/>
    <lineage>
        <taxon>Eukaryota</taxon>
        <taxon>Metazoa</taxon>
        <taxon>Ecdysozoa</taxon>
        <taxon>Arthropoda</taxon>
        <taxon>Chelicerata</taxon>
        <taxon>Arachnida</taxon>
        <taxon>Araneae</taxon>
        <taxon>Araneomorphae</taxon>
        <taxon>Entelegynae</taxon>
        <taxon>Araneoidea</taxon>
        <taxon>Nephilidae</taxon>
        <taxon>Nephila</taxon>
    </lineage>
</organism>
<dbReference type="Proteomes" id="UP000887013">
    <property type="component" value="Unassembled WGS sequence"/>
</dbReference>
<evidence type="ECO:0000256" key="1">
    <source>
        <dbReference type="SAM" id="MobiDB-lite"/>
    </source>
</evidence>
<dbReference type="EMBL" id="BMAW01001428">
    <property type="protein sequence ID" value="GFS74026.1"/>
    <property type="molecule type" value="Genomic_DNA"/>
</dbReference>
<keyword evidence="3" id="KW-1185">Reference proteome</keyword>
<gene>
    <name evidence="2" type="ORF">NPIL_667451</name>
</gene>
<protein>
    <submittedName>
        <fullName evidence="2">Uncharacterized protein</fullName>
    </submittedName>
</protein>
<name>A0A8X6MRG7_NEPPI</name>
<evidence type="ECO:0000313" key="3">
    <source>
        <dbReference type="Proteomes" id="UP000887013"/>
    </source>
</evidence>